<keyword evidence="5" id="KW-0812">Transmembrane</keyword>
<dbReference type="Pfam" id="PF07645">
    <property type="entry name" value="EGF_CA"/>
    <property type="match status" value="1"/>
</dbReference>
<dbReference type="SMART" id="SM00060">
    <property type="entry name" value="FN3"/>
    <property type="match status" value="2"/>
</dbReference>
<proteinExistence type="predicted"/>
<accession>A0A9N7VTI2</accession>
<dbReference type="InterPro" id="IPR013783">
    <property type="entry name" value="Ig-like_fold"/>
</dbReference>
<dbReference type="InterPro" id="IPR055355">
    <property type="entry name" value="ZP-C"/>
</dbReference>
<dbReference type="InterPro" id="IPR001881">
    <property type="entry name" value="EGF-like_Ca-bd_dom"/>
</dbReference>
<keyword evidence="5" id="KW-0472">Membrane</keyword>
<dbReference type="InterPro" id="IPR042235">
    <property type="entry name" value="ZP-C_dom"/>
</dbReference>
<reference evidence="9" key="1">
    <citation type="submission" date="2020-03" db="EMBL/GenBank/DDBJ databases">
        <authorList>
            <person name="Weist P."/>
        </authorList>
    </citation>
    <scope>NUCLEOTIDE SEQUENCE</scope>
</reference>
<dbReference type="InterPro" id="IPR003961">
    <property type="entry name" value="FN3_dom"/>
</dbReference>
<keyword evidence="5" id="KW-1133">Transmembrane helix</keyword>
<dbReference type="CDD" id="cd00054">
    <property type="entry name" value="EGF_CA"/>
    <property type="match status" value="1"/>
</dbReference>
<dbReference type="PROSITE" id="PS50853">
    <property type="entry name" value="FN3"/>
    <property type="match status" value="1"/>
</dbReference>
<gene>
    <name evidence="9" type="ORF">PLEPLA_LOCUS42710</name>
</gene>
<dbReference type="InterPro" id="IPR000152">
    <property type="entry name" value="EGF-type_Asp/Asn_hydroxyl_site"/>
</dbReference>
<dbReference type="GO" id="GO:0005509">
    <property type="term" value="F:calcium ion binding"/>
    <property type="evidence" value="ECO:0007669"/>
    <property type="project" value="InterPro"/>
</dbReference>
<dbReference type="Pfam" id="PF00100">
    <property type="entry name" value="Zona_pellucida"/>
    <property type="match status" value="1"/>
</dbReference>
<keyword evidence="1 4" id="KW-0245">EGF-like domain</keyword>
<dbReference type="SMART" id="SM00241">
    <property type="entry name" value="ZP"/>
    <property type="match status" value="1"/>
</dbReference>
<dbReference type="InterPro" id="IPR001507">
    <property type="entry name" value="ZP_dom"/>
</dbReference>
<keyword evidence="2" id="KW-0732">Signal</keyword>
<evidence type="ECO:0000313" key="10">
    <source>
        <dbReference type="Proteomes" id="UP001153269"/>
    </source>
</evidence>
<comment type="caution">
    <text evidence="4">Lacks conserved residue(s) required for the propagation of feature annotation.</text>
</comment>
<protein>
    <submittedName>
        <fullName evidence="9">Uncharacterized protein</fullName>
    </submittedName>
</protein>
<name>A0A9N7VTI2_PLEPL</name>
<comment type="caution">
    <text evidence="9">The sequence shown here is derived from an EMBL/GenBank/DDBJ whole genome shotgun (WGS) entry which is preliminary data.</text>
</comment>
<feature type="domain" description="Fibronectin type-III" evidence="7">
    <location>
        <begin position="229"/>
        <end position="326"/>
    </location>
</feature>
<feature type="domain" description="ZP" evidence="8">
    <location>
        <begin position="686"/>
        <end position="940"/>
    </location>
</feature>
<dbReference type="Gene3D" id="2.60.40.4100">
    <property type="entry name" value="Zona pellucida, ZP-C domain"/>
    <property type="match status" value="1"/>
</dbReference>
<evidence type="ECO:0000256" key="3">
    <source>
        <dbReference type="ARBA" id="ARBA00023157"/>
    </source>
</evidence>
<dbReference type="PROSITE" id="PS50026">
    <property type="entry name" value="EGF_3"/>
    <property type="match status" value="1"/>
</dbReference>
<dbReference type="PANTHER" id="PTHR14002:SF60">
    <property type="entry name" value="ZP DOMAIN-CONTAINING PROTEIN"/>
    <property type="match status" value="1"/>
</dbReference>
<dbReference type="Proteomes" id="UP001153269">
    <property type="component" value="Unassembled WGS sequence"/>
</dbReference>
<dbReference type="PROSITE" id="PS00010">
    <property type="entry name" value="ASX_HYDROXYL"/>
    <property type="match status" value="1"/>
</dbReference>
<keyword evidence="10" id="KW-1185">Reference proteome</keyword>
<feature type="transmembrane region" description="Helical" evidence="5">
    <location>
        <begin position="982"/>
        <end position="1003"/>
    </location>
</feature>
<evidence type="ECO:0000259" key="7">
    <source>
        <dbReference type="PROSITE" id="PS50853"/>
    </source>
</evidence>
<organism evidence="9 10">
    <name type="scientific">Pleuronectes platessa</name>
    <name type="common">European plaice</name>
    <dbReference type="NCBI Taxonomy" id="8262"/>
    <lineage>
        <taxon>Eukaryota</taxon>
        <taxon>Metazoa</taxon>
        <taxon>Chordata</taxon>
        <taxon>Craniata</taxon>
        <taxon>Vertebrata</taxon>
        <taxon>Euteleostomi</taxon>
        <taxon>Actinopterygii</taxon>
        <taxon>Neopterygii</taxon>
        <taxon>Teleostei</taxon>
        <taxon>Neoteleostei</taxon>
        <taxon>Acanthomorphata</taxon>
        <taxon>Carangaria</taxon>
        <taxon>Pleuronectiformes</taxon>
        <taxon>Pleuronectoidei</taxon>
        <taxon>Pleuronectidae</taxon>
        <taxon>Pleuronectes</taxon>
    </lineage>
</organism>
<evidence type="ECO:0000256" key="4">
    <source>
        <dbReference type="PROSITE-ProRule" id="PRU00076"/>
    </source>
</evidence>
<sequence>MCLILVTQVISFGDTDDAQFSICWMSKNKAMERHNGNLWLNRTTLKPIWRGGRVNSLTVHPAVENKLTLKYGGAIHAWTVTFSPSIRLSKIKGLPKPQRQPEKATENFLDSMSPTDVFACESGTVFFYQDEDFFLAAGHTMRLPVKIESKSSTMLLLSWVENGVETNHNHTVTLYRTDPTSYSIIGMDSTELDHYHLIALDSCSPYVACVEIAGSDSFICISALTDPDIPKDFEVMSWNSSSISLSWDCPENLKYSHFLLTTFYLNGTDHVTEEERLWLKEEGFAFTLSGLKPCSRVRLGLQTVCQLGLKSQYSEMILNEGNSVYSNIWALTQSSFGPDNYTLSWEVTNASFISRFRVYNDEALQGTTLETNYTVGGLLPCEQYEAKVEALCGEAVLMSTKTVTAHTGPYGVSELSFRSNDSTAVWTPGTSKQSAMAFLYELSLKNGTAIKSSRVADAQLHLPRLDEGMTYVLDVWEECDGEWESEHSQLCFQGANTSLGFLLRSAGASGPGLDLELEFDFDSLVMVVPWSLPEDLQDEASEPREEMKKIFIDKLLELLKDFDPPARVELANFQPAEDPDKTEILFLSFDASQTDVDIPLSVDEQLDHIRSLNVTNITVRDGVIHWDGQDLCSASIHKLCPRNSLCINTLGSFTCVCQHGFYDVRAVSEPRMASNPICNENGLFSQCLDKLMSGGIAKPYLTSYIGGKVDVRLNDGRCSVDESDTFYYFRTSRKSSACGTERRVNKTHIEYQNTLIVTLTKEEKITRRDLTVVWRCVYPRHYIRKAQVGVDMEWLSSHSLVELNSSLQLYLTMTLFTDESYTTSYTHIISLEPEDILFFQVALQTNNTFASDVLLQVDSCWATESTDPQDAVQGVLLQDGCPVDDTLYWLSVNGREQTSRFSVQMFNMPKGLHIYIHCLANICAHDQDCTKNCSSKPRSKRSVFQTENKGKPGAVVSAGPLIVINREMSGDRSSHWPEHTKMMFIVAGLMGFLGIAMLSVIAIKAIMTYYKQRQQ</sequence>
<dbReference type="SUPFAM" id="SSF57196">
    <property type="entry name" value="EGF/Laminin"/>
    <property type="match status" value="1"/>
</dbReference>
<dbReference type="SMART" id="SM00179">
    <property type="entry name" value="EGF_CA"/>
    <property type="match status" value="1"/>
</dbReference>
<dbReference type="Gene3D" id="2.60.40.10">
    <property type="entry name" value="Immunoglobulins"/>
    <property type="match status" value="1"/>
</dbReference>
<keyword evidence="3" id="KW-1015">Disulfide bond</keyword>
<dbReference type="InterPro" id="IPR036116">
    <property type="entry name" value="FN3_sf"/>
</dbReference>
<evidence type="ECO:0000256" key="5">
    <source>
        <dbReference type="SAM" id="Phobius"/>
    </source>
</evidence>
<evidence type="ECO:0000313" key="9">
    <source>
        <dbReference type="EMBL" id="CAB1454943.1"/>
    </source>
</evidence>
<evidence type="ECO:0000256" key="1">
    <source>
        <dbReference type="ARBA" id="ARBA00022536"/>
    </source>
</evidence>
<dbReference type="PROSITE" id="PS51034">
    <property type="entry name" value="ZP_2"/>
    <property type="match status" value="1"/>
</dbReference>
<dbReference type="Gene3D" id="2.60.40.3210">
    <property type="entry name" value="Zona pellucida, ZP-N domain"/>
    <property type="match status" value="1"/>
</dbReference>
<dbReference type="SUPFAM" id="SSF49265">
    <property type="entry name" value="Fibronectin type III"/>
    <property type="match status" value="1"/>
</dbReference>
<evidence type="ECO:0000259" key="6">
    <source>
        <dbReference type="PROSITE" id="PS50026"/>
    </source>
</evidence>
<evidence type="ECO:0000259" key="8">
    <source>
        <dbReference type="PROSITE" id="PS51034"/>
    </source>
</evidence>
<dbReference type="EMBL" id="CADEAL010004233">
    <property type="protein sequence ID" value="CAB1454943.1"/>
    <property type="molecule type" value="Genomic_DNA"/>
</dbReference>
<dbReference type="InterPro" id="IPR000742">
    <property type="entry name" value="EGF"/>
</dbReference>
<evidence type="ECO:0000256" key="2">
    <source>
        <dbReference type="ARBA" id="ARBA00022729"/>
    </source>
</evidence>
<dbReference type="InterPro" id="IPR049883">
    <property type="entry name" value="NOTCH1_EGF-like"/>
</dbReference>
<feature type="domain" description="EGF-like" evidence="6">
    <location>
        <begin position="628"/>
        <end position="667"/>
    </location>
</feature>
<dbReference type="PANTHER" id="PTHR14002">
    <property type="entry name" value="ENDOGLIN/TGF-BETA RECEPTOR TYPE III"/>
    <property type="match status" value="1"/>
</dbReference>
<dbReference type="Gene3D" id="2.10.25.10">
    <property type="entry name" value="Laminin"/>
    <property type="match status" value="1"/>
</dbReference>
<dbReference type="AlphaFoldDB" id="A0A9N7VTI2"/>